<keyword evidence="7" id="KW-0732">Signal</keyword>
<dbReference type="GO" id="GO:0015344">
    <property type="term" value="F:siderophore uptake transmembrane transporter activity"/>
    <property type="evidence" value="ECO:0007669"/>
    <property type="project" value="TreeGrafter"/>
</dbReference>
<feature type="signal peptide" evidence="7">
    <location>
        <begin position="1"/>
        <end position="26"/>
    </location>
</feature>
<dbReference type="Pfam" id="PF13620">
    <property type="entry name" value="CarboxypepD_reg"/>
    <property type="match status" value="1"/>
</dbReference>
<keyword evidence="5" id="KW-0472">Membrane</keyword>
<dbReference type="HOGENOM" id="CLU_006298_0_0_0"/>
<gene>
    <name evidence="9" type="ordered locus">Acid_3492</name>
</gene>
<dbReference type="Gene3D" id="2.40.170.20">
    <property type="entry name" value="TonB-dependent receptor, beta-barrel domain"/>
    <property type="match status" value="1"/>
</dbReference>
<dbReference type="KEGG" id="sus:Acid_3492"/>
<dbReference type="EMBL" id="CP000473">
    <property type="protein sequence ID" value="ABJ84465.1"/>
    <property type="molecule type" value="Genomic_DNA"/>
</dbReference>
<dbReference type="STRING" id="234267.Acid_3492"/>
<evidence type="ECO:0000256" key="1">
    <source>
        <dbReference type="ARBA" id="ARBA00004571"/>
    </source>
</evidence>
<dbReference type="AlphaFoldDB" id="Q021C4"/>
<dbReference type="SUPFAM" id="SSF49452">
    <property type="entry name" value="Starch-binding domain-like"/>
    <property type="match status" value="1"/>
</dbReference>
<evidence type="ECO:0000256" key="4">
    <source>
        <dbReference type="ARBA" id="ARBA00022692"/>
    </source>
</evidence>
<keyword evidence="4" id="KW-0812">Transmembrane</keyword>
<dbReference type="InterPro" id="IPR057601">
    <property type="entry name" value="Oar-like_b-barrel"/>
</dbReference>
<dbReference type="GO" id="GO:0009279">
    <property type="term" value="C:cell outer membrane"/>
    <property type="evidence" value="ECO:0007669"/>
    <property type="project" value="UniProtKB-SubCell"/>
</dbReference>
<keyword evidence="6" id="KW-0998">Cell outer membrane</keyword>
<protein>
    <recommendedName>
        <fullName evidence="8">TonB-dependent transporter Oar-like beta-barrel domain-containing protein</fullName>
    </recommendedName>
</protein>
<evidence type="ECO:0000313" key="9">
    <source>
        <dbReference type="EMBL" id="ABJ84465.1"/>
    </source>
</evidence>
<dbReference type="eggNOG" id="COG4771">
    <property type="taxonomic scope" value="Bacteria"/>
</dbReference>
<evidence type="ECO:0000256" key="7">
    <source>
        <dbReference type="SAM" id="SignalP"/>
    </source>
</evidence>
<dbReference type="Gene3D" id="2.60.40.1120">
    <property type="entry name" value="Carboxypeptidase-like, regulatory domain"/>
    <property type="match status" value="1"/>
</dbReference>
<evidence type="ECO:0000256" key="5">
    <source>
        <dbReference type="ARBA" id="ARBA00023136"/>
    </source>
</evidence>
<dbReference type="GO" id="GO:0030246">
    <property type="term" value="F:carbohydrate binding"/>
    <property type="evidence" value="ECO:0007669"/>
    <property type="project" value="InterPro"/>
</dbReference>
<comment type="subcellular location">
    <subcellularLocation>
        <location evidence="1">Cell outer membrane</location>
        <topology evidence="1">Multi-pass membrane protein</topology>
    </subcellularLocation>
</comment>
<dbReference type="OrthoDB" id="97893at2"/>
<dbReference type="InterPro" id="IPR036942">
    <property type="entry name" value="Beta-barrel_TonB_sf"/>
</dbReference>
<evidence type="ECO:0000256" key="2">
    <source>
        <dbReference type="ARBA" id="ARBA00022448"/>
    </source>
</evidence>
<dbReference type="Pfam" id="PF25183">
    <property type="entry name" value="OMP_b-brl_4"/>
    <property type="match status" value="1"/>
</dbReference>
<keyword evidence="2" id="KW-0813">Transport</keyword>
<dbReference type="PANTHER" id="PTHR30069:SF46">
    <property type="entry name" value="OAR PROTEIN"/>
    <property type="match status" value="1"/>
</dbReference>
<evidence type="ECO:0000259" key="8">
    <source>
        <dbReference type="Pfam" id="PF25183"/>
    </source>
</evidence>
<proteinExistence type="predicted"/>
<dbReference type="InterPro" id="IPR013784">
    <property type="entry name" value="Carb-bd-like_fold"/>
</dbReference>
<dbReference type="InParanoid" id="Q021C4"/>
<dbReference type="InterPro" id="IPR039426">
    <property type="entry name" value="TonB-dep_rcpt-like"/>
</dbReference>
<sequence precursor="true">MRRIQNWWQLGLLAALAILPAGNLSAQGIYATLTGVVSDPAQAVVVKAKVTLKDAQSGSMRETVTNGDGYFTFASVPVGTYDLTVEQKGFSSAKITGIALGGGEKRNVDIGLKVGTTSDTVQVEGTVDLISPVDSGEKSSTLTTKELQNYVQTGSNAAEFIKIMPGFGVQNGTSNKSNYSGETVGINGNGDAGSQSPLNNAFSYNGLPTNSLDITADGAHVSDPGCNCDTPVNPNSDMIAEFKVMTSNFSAENQKGPAVITSVAKSGGKDFHGSGFLYARNYAMNANDAQFNTNGQPRPENKYYYPGFTLGGPVLIPGTKFNKNRNKLFFFTGFEYFYQVLDTGLLKATVPTAGELNGNFSPAELAKLGNITASGGPPGQIKDVAQYPGGIIPASLIDKNMQALMKLYPQPNVDSNITGGFNYVQAETFNQNNTQWMTRVDYSISDNTKLFVRYNLQRETQLFPVGLWWRNGGQVPYPTPVEGKNRSDSVSVSLTHVFNPSMTNEFVFGYTFIGFPNVFQDPSKVDRTNVGYNYKGLFKNGVTQIPAFGGWGGGEAALVFNPGGFEAGGPKSGLYANKYMPSASDTVTKVMGTHTIKGGVFWERIRNAQPANNYTNGFALVDVGNPNSLGNAYADLLTGTLNSYQETSFNRINDISYNTYEGFVQDSWKVTRRLTVELGLRATHFQPWIDRLGYGYSVFDYSKYNSACTPLQYCGFEWNKRNPSVPLGGFPTRALFWQPRFGVAYDIGGKGKTVLRGGWGRYYYHSGQFTNGLDVSAGVVSRSLGANINGVPVLARNLDTLNVADQASSPSAVDSKDDRQPYTDSYSFTVSQRLPWSSLLEVAYVGNQSRDLPISAGAGSNINLVPVGSMLASRNGGVDPNSLTADNFRPLKGFSDLPLATNRAYANYNALQITWVRTKGRYTINMNYTYGKAMGIVNTSLDQYNLNNDYGVQPANRTHIFNAAYSIELGNPLHDKIAGGFLNGWQLSGITQWESGPNLSGFGINNNVNFGMNLNGAKIPGTDFNISNVSLLGTNDIQLSPILTCNPRSGLGPNQYINSSCFSMPTAIGQNGPTVLPAIYGPAFFNSDLGLFKNFQFKEARKLQLRFNATNFLNHPLWSFNGTNLGLGFDSNTGKLNTPLFGTVTQKQGHRIVQAAVKFYF</sequence>
<keyword evidence="3" id="KW-1134">Transmembrane beta strand</keyword>
<dbReference type="PANTHER" id="PTHR30069">
    <property type="entry name" value="TONB-DEPENDENT OUTER MEMBRANE RECEPTOR"/>
    <property type="match status" value="1"/>
</dbReference>
<name>Q021C4_SOLUE</name>
<accession>Q021C4</accession>
<reference evidence="9" key="1">
    <citation type="submission" date="2006-10" db="EMBL/GenBank/DDBJ databases">
        <title>Complete sequence of Solibacter usitatus Ellin6076.</title>
        <authorList>
            <consortium name="US DOE Joint Genome Institute"/>
            <person name="Copeland A."/>
            <person name="Lucas S."/>
            <person name="Lapidus A."/>
            <person name="Barry K."/>
            <person name="Detter J.C."/>
            <person name="Glavina del Rio T."/>
            <person name="Hammon N."/>
            <person name="Israni S."/>
            <person name="Dalin E."/>
            <person name="Tice H."/>
            <person name="Pitluck S."/>
            <person name="Thompson L.S."/>
            <person name="Brettin T."/>
            <person name="Bruce D."/>
            <person name="Han C."/>
            <person name="Tapia R."/>
            <person name="Gilna P."/>
            <person name="Schmutz J."/>
            <person name="Larimer F."/>
            <person name="Land M."/>
            <person name="Hauser L."/>
            <person name="Kyrpides N."/>
            <person name="Mikhailova N."/>
            <person name="Janssen P.H."/>
            <person name="Kuske C.R."/>
            <person name="Richardson P."/>
        </authorList>
    </citation>
    <scope>NUCLEOTIDE SEQUENCE</scope>
    <source>
        <strain evidence="9">Ellin6076</strain>
    </source>
</reference>
<evidence type="ECO:0000256" key="6">
    <source>
        <dbReference type="ARBA" id="ARBA00023237"/>
    </source>
</evidence>
<dbReference type="SUPFAM" id="SSF56935">
    <property type="entry name" value="Porins"/>
    <property type="match status" value="1"/>
</dbReference>
<evidence type="ECO:0000256" key="3">
    <source>
        <dbReference type="ARBA" id="ARBA00022452"/>
    </source>
</evidence>
<dbReference type="GO" id="GO:0044718">
    <property type="term" value="P:siderophore transmembrane transport"/>
    <property type="evidence" value="ECO:0007669"/>
    <property type="project" value="TreeGrafter"/>
</dbReference>
<feature type="domain" description="TonB-dependent transporter Oar-like beta-barrel" evidence="8">
    <location>
        <begin position="263"/>
        <end position="1154"/>
    </location>
</feature>
<feature type="chain" id="PRO_5004163725" description="TonB-dependent transporter Oar-like beta-barrel domain-containing protein" evidence="7">
    <location>
        <begin position="27"/>
        <end position="1161"/>
    </location>
</feature>
<organism evidence="9">
    <name type="scientific">Solibacter usitatus (strain Ellin6076)</name>
    <dbReference type="NCBI Taxonomy" id="234267"/>
    <lineage>
        <taxon>Bacteria</taxon>
        <taxon>Pseudomonadati</taxon>
        <taxon>Acidobacteriota</taxon>
        <taxon>Terriglobia</taxon>
        <taxon>Bryobacterales</taxon>
        <taxon>Solibacteraceae</taxon>
        <taxon>Candidatus Solibacter</taxon>
    </lineage>
</organism>